<dbReference type="SUPFAM" id="SSF158997">
    <property type="entry name" value="Trm112p-like"/>
    <property type="match status" value="1"/>
</dbReference>
<gene>
    <name evidence="1" type="ordered locus">Desmu_0155</name>
</gene>
<organism evidence="1 2">
    <name type="scientific">Desulfurococcus mucosus (strain ATCC 35584 / DSM 2162 / JCM 9187 / O7/1)</name>
    <dbReference type="NCBI Taxonomy" id="765177"/>
    <lineage>
        <taxon>Archaea</taxon>
        <taxon>Thermoproteota</taxon>
        <taxon>Thermoprotei</taxon>
        <taxon>Desulfurococcales</taxon>
        <taxon>Desulfurococcaceae</taxon>
        <taxon>Desulfurococcus</taxon>
    </lineage>
</organism>
<name>E8R741_DESM0</name>
<dbReference type="STRING" id="765177.Desmu_0155"/>
<dbReference type="Pfam" id="PF03966">
    <property type="entry name" value="Trm112p"/>
    <property type="match status" value="1"/>
</dbReference>
<dbReference type="KEGG" id="dmu:Desmu_0155"/>
<sequence length="143" mass="16805">MMRYWGLDVLVCVHCKHHPLELTVIESEEQSIDVEKVEAPVCKEYCGYLREKIDRNKAYPCRECLRKGIRTGVLYCPNCGRWYPIKNGVVYMLTDNRRNPERDREFLRMFKDRIPGRILEHGKPVNLHGVEEGGEKQGYLGHK</sequence>
<dbReference type="InterPro" id="IPR005651">
    <property type="entry name" value="Trm112-like"/>
</dbReference>
<dbReference type="Gene3D" id="2.20.25.10">
    <property type="match status" value="1"/>
</dbReference>
<evidence type="ECO:0000313" key="2">
    <source>
        <dbReference type="Proteomes" id="UP000001068"/>
    </source>
</evidence>
<evidence type="ECO:0000313" key="1">
    <source>
        <dbReference type="EMBL" id="ADV64474.1"/>
    </source>
</evidence>
<reference evidence="1 2" key="2">
    <citation type="journal article" date="2011" name="Stand. Genomic Sci.">
        <title>Complete genome sequence of Desulfurococcus mucosus type strain (O7/1).</title>
        <authorList>
            <person name="Wirth R."/>
            <person name="Chertkov O."/>
            <person name="Held B."/>
            <person name="Lapidus A."/>
            <person name="Nolan M."/>
            <person name="Lucas S."/>
            <person name="Hammon N."/>
            <person name="Deshpande S."/>
            <person name="Cheng J.F."/>
            <person name="Tapia R."/>
            <person name="Han C."/>
            <person name="Goodwin L."/>
            <person name="Pitluck S."/>
            <person name="Liolios K."/>
            <person name="Ioanna P."/>
            <person name="Ivanova N."/>
            <person name="Mavromatis K."/>
            <person name="Mikhailova N."/>
            <person name="Pati A."/>
            <person name="Chen A."/>
            <person name="Palaniappan K."/>
            <person name="Land M."/>
            <person name="Hauser L."/>
            <person name="Chang Y.J."/>
            <person name="Jeffries C.D."/>
            <person name="Bilek Y."/>
            <person name="Hader T."/>
            <person name="Rohde M."/>
            <person name="Spring S."/>
            <person name="Sikorski J."/>
            <person name="Goker M."/>
            <person name="Woyke T."/>
            <person name="Bristow J."/>
            <person name="Eisen J.A."/>
            <person name="Markowitz V."/>
            <person name="Hugenholtz P."/>
            <person name="Kyrpides N.C."/>
            <person name="Klenk H.P."/>
        </authorList>
    </citation>
    <scope>NUCLEOTIDE SEQUENCE [LARGE SCALE GENOMIC DNA]</scope>
    <source>
        <strain evidence="2">ATCC 35584 / DSM 2162 / JCM 9187 / O7/1</strain>
    </source>
</reference>
<evidence type="ECO:0008006" key="3">
    <source>
        <dbReference type="Google" id="ProtNLM"/>
    </source>
</evidence>
<protein>
    <recommendedName>
        <fullName evidence="3">Trm112 family protein</fullName>
    </recommendedName>
</protein>
<dbReference type="eggNOG" id="arCOG04124">
    <property type="taxonomic scope" value="Archaea"/>
</dbReference>
<dbReference type="HOGENOM" id="CLU_155659_4_3_2"/>
<dbReference type="EMBL" id="CP002363">
    <property type="protein sequence ID" value="ADV64474.1"/>
    <property type="molecule type" value="Genomic_DNA"/>
</dbReference>
<reference evidence="2" key="1">
    <citation type="submission" date="2010-11" db="EMBL/GenBank/DDBJ databases">
        <title>The complete genome of Desulfurococcus mucosus DSM 2162.</title>
        <authorList>
            <consortium name="US DOE Joint Genome Institute (JGI-PGF)"/>
            <person name="Lucas S."/>
            <person name="Copeland A."/>
            <person name="Lapidus A."/>
            <person name="Bruce D."/>
            <person name="Goodwin L."/>
            <person name="Pitluck S."/>
            <person name="Kyrpides N."/>
            <person name="Mavromatis K."/>
            <person name="Pagani I."/>
            <person name="Ivanova N."/>
            <person name="Ovchinnikova G."/>
            <person name="Chertkov O."/>
            <person name="Held B."/>
            <person name="Brettin T."/>
            <person name="Detter J.C."/>
            <person name="Tapia R."/>
            <person name="Han C."/>
            <person name="Land M."/>
            <person name="Hauser L."/>
            <person name="Markowitz V."/>
            <person name="Cheng J.-F."/>
            <person name="Hugenholtz P."/>
            <person name="Woyke T."/>
            <person name="Wu D."/>
            <person name="Wirth R."/>
            <person name="Bilek Y."/>
            <person name="Hader T."/>
            <person name="Klenk H.-P."/>
            <person name="Eisen J.A."/>
        </authorList>
    </citation>
    <scope>NUCLEOTIDE SEQUENCE [LARGE SCALE GENOMIC DNA]</scope>
    <source>
        <strain evidence="2">ATCC 35584 / DSM 2162 / JCM 9187 / O7/1</strain>
    </source>
</reference>
<keyword evidence="2" id="KW-1185">Reference proteome</keyword>
<dbReference type="AlphaFoldDB" id="E8R741"/>
<dbReference type="Proteomes" id="UP000001068">
    <property type="component" value="Chromosome"/>
</dbReference>
<proteinExistence type="predicted"/>
<accession>E8R741</accession>